<dbReference type="KEGG" id="mgot:MgSA37_00790"/>
<accession>A0A120MY75</accession>
<proteinExistence type="predicted"/>
<dbReference type="EMBL" id="AP017313">
    <property type="protein sequence ID" value="BAU52628.1"/>
    <property type="molecule type" value="Genomic_DNA"/>
</dbReference>
<organism evidence="1 2">
    <name type="scientific">Mucilaginibacter gotjawali</name>
    <dbReference type="NCBI Taxonomy" id="1550579"/>
    <lineage>
        <taxon>Bacteria</taxon>
        <taxon>Pseudomonadati</taxon>
        <taxon>Bacteroidota</taxon>
        <taxon>Sphingobacteriia</taxon>
        <taxon>Sphingobacteriales</taxon>
        <taxon>Sphingobacteriaceae</taxon>
        <taxon>Mucilaginibacter</taxon>
    </lineage>
</organism>
<dbReference type="Proteomes" id="UP000218263">
    <property type="component" value="Chromosome"/>
</dbReference>
<evidence type="ECO:0000313" key="1">
    <source>
        <dbReference type="EMBL" id="BAU52628.1"/>
    </source>
</evidence>
<dbReference type="OrthoDB" id="799525at2"/>
<keyword evidence="2" id="KW-1185">Reference proteome</keyword>
<dbReference type="RefSeq" id="WP_096349935.1">
    <property type="nucleotide sequence ID" value="NZ_AP017313.1"/>
</dbReference>
<sequence>MFIEVLEISALMALLIIPLFLPAKKKTGAIKLPKNHKDTSDARYAINERGYLEEIRHDKLSNQAQ</sequence>
<protein>
    <submittedName>
        <fullName evidence="1">Uncharacterized protein</fullName>
    </submittedName>
</protein>
<reference evidence="1 2" key="1">
    <citation type="submission" date="2015-12" db="EMBL/GenBank/DDBJ databases">
        <title>Genome sequence of Mucilaginibacter gotjawali.</title>
        <authorList>
            <person name="Lee J.S."/>
            <person name="Lee K.C."/>
            <person name="Kim K.K."/>
            <person name="Lee B.W."/>
        </authorList>
    </citation>
    <scope>NUCLEOTIDE SEQUENCE [LARGE SCALE GENOMIC DNA]</scope>
    <source>
        <strain evidence="1 2">SA3-7</strain>
    </source>
</reference>
<gene>
    <name evidence="1" type="ORF">MgSA37_00790</name>
</gene>
<evidence type="ECO:0000313" key="2">
    <source>
        <dbReference type="Proteomes" id="UP000218263"/>
    </source>
</evidence>
<name>A0A120MY75_9SPHI</name>
<dbReference type="AlphaFoldDB" id="A0A120MY75"/>